<reference evidence="1 2" key="1">
    <citation type="journal article" date="2021" name="Commun. Biol.">
        <title>The genome of Shorea leprosula (Dipterocarpaceae) highlights the ecological relevance of drought in aseasonal tropical rainforests.</title>
        <authorList>
            <person name="Ng K.K.S."/>
            <person name="Kobayashi M.J."/>
            <person name="Fawcett J.A."/>
            <person name="Hatakeyama M."/>
            <person name="Paape T."/>
            <person name="Ng C.H."/>
            <person name="Ang C.C."/>
            <person name="Tnah L.H."/>
            <person name="Lee C.T."/>
            <person name="Nishiyama T."/>
            <person name="Sese J."/>
            <person name="O'Brien M.J."/>
            <person name="Copetti D."/>
            <person name="Mohd Noor M.I."/>
            <person name="Ong R.C."/>
            <person name="Putra M."/>
            <person name="Sireger I.Z."/>
            <person name="Indrioko S."/>
            <person name="Kosugi Y."/>
            <person name="Izuno A."/>
            <person name="Isagi Y."/>
            <person name="Lee S.L."/>
            <person name="Shimizu K.K."/>
        </authorList>
    </citation>
    <scope>NUCLEOTIDE SEQUENCE [LARGE SCALE GENOMIC DNA]</scope>
    <source>
        <strain evidence="1">214</strain>
    </source>
</reference>
<evidence type="ECO:0000313" key="2">
    <source>
        <dbReference type="Proteomes" id="UP001054252"/>
    </source>
</evidence>
<keyword evidence="2" id="KW-1185">Reference proteome</keyword>
<proteinExistence type="predicted"/>
<dbReference type="EMBL" id="BPVZ01000097">
    <property type="protein sequence ID" value="GKV32835.1"/>
    <property type="molecule type" value="Genomic_DNA"/>
</dbReference>
<protein>
    <submittedName>
        <fullName evidence="1">Uncharacterized protein</fullName>
    </submittedName>
</protein>
<sequence length="61" mass="6618">MAPARLCSSNGRYASSQDLAQRFCTKFRSLAAQSSQALPSLNASHHLIHFSSPGIYFSSSK</sequence>
<comment type="caution">
    <text evidence="1">The sequence shown here is derived from an EMBL/GenBank/DDBJ whole genome shotgun (WGS) entry which is preliminary data.</text>
</comment>
<gene>
    <name evidence="1" type="ORF">SLEP1_g41404</name>
</gene>
<name>A0AAV5L6Z4_9ROSI</name>
<evidence type="ECO:0000313" key="1">
    <source>
        <dbReference type="EMBL" id="GKV32835.1"/>
    </source>
</evidence>
<dbReference type="Proteomes" id="UP001054252">
    <property type="component" value="Unassembled WGS sequence"/>
</dbReference>
<dbReference type="AlphaFoldDB" id="A0AAV5L6Z4"/>
<accession>A0AAV5L6Z4</accession>
<organism evidence="1 2">
    <name type="scientific">Rubroshorea leprosula</name>
    <dbReference type="NCBI Taxonomy" id="152421"/>
    <lineage>
        <taxon>Eukaryota</taxon>
        <taxon>Viridiplantae</taxon>
        <taxon>Streptophyta</taxon>
        <taxon>Embryophyta</taxon>
        <taxon>Tracheophyta</taxon>
        <taxon>Spermatophyta</taxon>
        <taxon>Magnoliopsida</taxon>
        <taxon>eudicotyledons</taxon>
        <taxon>Gunneridae</taxon>
        <taxon>Pentapetalae</taxon>
        <taxon>rosids</taxon>
        <taxon>malvids</taxon>
        <taxon>Malvales</taxon>
        <taxon>Dipterocarpaceae</taxon>
        <taxon>Rubroshorea</taxon>
    </lineage>
</organism>